<accession>A0A9Q3BK92</accession>
<feature type="region of interest" description="Disordered" evidence="1">
    <location>
        <begin position="95"/>
        <end position="114"/>
    </location>
</feature>
<reference evidence="2" key="1">
    <citation type="submission" date="2021-03" db="EMBL/GenBank/DDBJ databases">
        <title>Draft genome sequence of rust myrtle Austropuccinia psidii MF-1, a brazilian biotype.</title>
        <authorList>
            <person name="Quecine M.C."/>
            <person name="Pachon D.M.R."/>
            <person name="Bonatelli M.L."/>
            <person name="Correr F.H."/>
            <person name="Franceschini L.M."/>
            <person name="Leite T.F."/>
            <person name="Margarido G.R.A."/>
            <person name="Almeida C.A."/>
            <person name="Ferrarezi J.A."/>
            <person name="Labate C.A."/>
        </authorList>
    </citation>
    <scope>NUCLEOTIDE SEQUENCE</scope>
    <source>
        <strain evidence="2">MF-1</strain>
    </source>
</reference>
<organism evidence="2 3">
    <name type="scientific">Austropuccinia psidii MF-1</name>
    <dbReference type="NCBI Taxonomy" id="1389203"/>
    <lineage>
        <taxon>Eukaryota</taxon>
        <taxon>Fungi</taxon>
        <taxon>Dikarya</taxon>
        <taxon>Basidiomycota</taxon>
        <taxon>Pucciniomycotina</taxon>
        <taxon>Pucciniomycetes</taxon>
        <taxon>Pucciniales</taxon>
        <taxon>Sphaerophragmiaceae</taxon>
        <taxon>Austropuccinia</taxon>
    </lineage>
</organism>
<dbReference type="Proteomes" id="UP000765509">
    <property type="component" value="Unassembled WGS sequence"/>
</dbReference>
<protein>
    <submittedName>
        <fullName evidence="2">Uncharacterized protein</fullName>
    </submittedName>
</protein>
<dbReference type="AlphaFoldDB" id="A0A9Q3BK92"/>
<gene>
    <name evidence="2" type="ORF">O181_007116</name>
</gene>
<evidence type="ECO:0000313" key="2">
    <source>
        <dbReference type="EMBL" id="MBW0467401.1"/>
    </source>
</evidence>
<evidence type="ECO:0000313" key="3">
    <source>
        <dbReference type="Proteomes" id="UP000765509"/>
    </source>
</evidence>
<keyword evidence="3" id="KW-1185">Reference proteome</keyword>
<comment type="caution">
    <text evidence="2">The sequence shown here is derived from an EMBL/GenBank/DDBJ whole genome shotgun (WGS) entry which is preliminary data.</text>
</comment>
<feature type="compositionally biased region" description="Low complexity" evidence="1">
    <location>
        <begin position="33"/>
        <end position="44"/>
    </location>
</feature>
<dbReference type="EMBL" id="AVOT02001570">
    <property type="protein sequence ID" value="MBW0467401.1"/>
    <property type="molecule type" value="Genomic_DNA"/>
</dbReference>
<proteinExistence type="predicted"/>
<dbReference type="OrthoDB" id="5552562at2759"/>
<name>A0A9Q3BK92_9BASI</name>
<feature type="region of interest" description="Disordered" evidence="1">
    <location>
        <begin position="1"/>
        <end position="58"/>
    </location>
</feature>
<evidence type="ECO:0000256" key="1">
    <source>
        <dbReference type="SAM" id="MobiDB-lite"/>
    </source>
</evidence>
<sequence length="114" mass="13075">MDITLELDTMYHEREKGRSHSREKNAEASKAISSHPQNSSSSNQKKMKSFQKRDKPRYSLLNKKFKLMGSEKERRVKEGFCAYCGGKHGLKPCFKRPQNKLSQPSGKFPIQGKA</sequence>
<feature type="compositionally biased region" description="Basic and acidic residues" evidence="1">
    <location>
        <begin position="9"/>
        <end position="27"/>
    </location>
</feature>